<sequence length="50" mass="5652">MTCQQIFEFGGDGVFNREPTPERMSTVRIIKHGSDVFQYASVNLCTALRT</sequence>
<organism evidence="1">
    <name type="scientific">Loa loa</name>
    <name type="common">Eye worm</name>
    <name type="synonym">Filaria loa</name>
    <dbReference type="NCBI Taxonomy" id="7209"/>
    <lineage>
        <taxon>Eukaryota</taxon>
        <taxon>Metazoa</taxon>
        <taxon>Ecdysozoa</taxon>
        <taxon>Nematoda</taxon>
        <taxon>Chromadorea</taxon>
        <taxon>Rhabditida</taxon>
        <taxon>Spirurina</taxon>
        <taxon>Spiruromorpha</taxon>
        <taxon>Filarioidea</taxon>
        <taxon>Onchocercidae</taxon>
        <taxon>Loa</taxon>
    </lineage>
</organism>
<dbReference type="GeneID" id="9953443"/>
<dbReference type="CTD" id="9953443"/>
<protein>
    <submittedName>
        <fullName evidence="1">Uncharacterized protein</fullName>
    </submittedName>
</protein>
<dbReference type="EMBL" id="JH715359">
    <property type="protein sequence ID" value="EFO12585.1"/>
    <property type="molecule type" value="Genomic_DNA"/>
</dbReference>
<dbReference type="InParanoid" id="A0A1S0TEN8"/>
<name>A0A1S0TEN8_LOALO</name>
<dbReference type="KEGG" id="loa:LOAG_15946"/>
<reference evidence="1" key="1">
    <citation type="submission" date="2012-04" db="EMBL/GenBank/DDBJ databases">
        <title>The Genome Sequence of Loa loa.</title>
        <authorList>
            <consortium name="The Broad Institute Genome Sequencing Platform"/>
            <consortium name="Broad Institute Genome Sequencing Center for Infectious Disease"/>
            <person name="Nutman T.B."/>
            <person name="Fink D.L."/>
            <person name="Russ C."/>
            <person name="Young S."/>
            <person name="Zeng Q."/>
            <person name="Gargeya S."/>
            <person name="Alvarado L."/>
            <person name="Berlin A."/>
            <person name="Chapman S.B."/>
            <person name="Chen Z."/>
            <person name="Freedman E."/>
            <person name="Gellesch M."/>
            <person name="Goldberg J."/>
            <person name="Griggs A."/>
            <person name="Gujja S."/>
            <person name="Heilman E.R."/>
            <person name="Heiman D."/>
            <person name="Howarth C."/>
            <person name="Mehta T."/>
            <person name="Neiman D."/>
            <person name="Pearson M."/>
            <person name="Roberts A."/>
            <person name="Saif S."/>
            <person name="Shea T."/>
            <person name="Shenoy N."/>
            <person name="Sisk P."/>
            <person name="Stolte C."/>
            <person name="Sykes S."/>
            <person name="White J."/>
            <person name="Yandava C."/>
            <person name="Haas B."/>
            <person name="Henn M.R."/>
            <person name="Nusbaum C."/>
            <person name="Birren B."/>
        </authorList>
    </citation>
    <scope>NUCLEOTIDE SEQUENCE [LARGE SCALE GENOMIC DNA]</scope>
</reference>
<feature type="non-terminal residue" evidence="1">
    <location>
        <position position="50"/>
    </location>
</feature>
<gene>
    <name evidence="1" type="ORF">LOAG_15946</name>
</gene>
<evidence type="ECO:0000313" key="1">
    <source>
        <dbReference type="EMBL" id="EFO12585.1"/>
    </source>
</evidence>
<proteinExistence type="predicted"/>
<dbReference type="RefSeq" id="XP_003151484.1">
    <property type="nucleotide sequence ID" value="XM_003151436.1"/>
</dbReference>
<accession>A0A1S0TEN8</accession>
<dbReference type="AlphaFoldDB" id="A0A1S0TEN8"/>